<evidence type="ECO:0000256" key="1">
    <source>
        <dbReference type="ARBA" id="ARBA00006484"/>
    </source>
</evidence>
<dbReference type="GO" id="GO:0018502">
    <property type="term" value="F:2,5-dichloro-2,5-cyclohexadiene-1,4-diol dehydrogenase activity"/>
    <property type="evidence" value="ECO:0007669"/>
    <property type="project" value="RHEA"/>
</dbReference>
<keyword evidence="3 5" id="KW-0560">Oxidoreductase</keyword>
<dbReference type="InterPro" id="IPR052178">
    <property type="entry name" value="Sec_Metab_Biosynth_SDR"/>
</dbReference>
<dbReference type="InterPro" id="IPR036291">
    <property type="entry name" value="NAD(P)-bd_dom_sf"/>
</dbReference>
<proteinExistence type="inferred from homology"/>
<comment type="caution">
    <text evidence="5">The sequence shown here is derived from an EMBL/GenBank/DDBJ whole genome shotgun (WGS) entry which is preliminary data.</text>
</comment>
<dbReference type="InterPro" id="IPR002347">
    <property type="entry name" value="SDR_fam"/>
</dbReference>
<dbReference type="PANTHER" id="PTHR43618">
    <property type="entry name" value="7-ALPHA-HYDROXYSTEROID DEHYDROGENASE"/>
    <property type="match status" value="1"/>
</dbReference>
<dbReference type="STRING" id="1420583.V473_00645"/>
<evidence type="ECO:0000313" key="6">
    <source>
        <dbReference type="Proteomes" id="UP000052232"/>
    </source>
</evidence>
<dbReference type="Gene3D" id="3.40.50.720">
    <property type="entry name" value="NAD(P)-binding Rossmann-like Domain"/>
    <property type="match status" value="1"/>
</dbReference>
<evidence type="ECO:0000256" key="3">
    <source>
        <dbReference type="ARBA" id="ARBA00023002"/>
    </source>
</evidence>
<protein>
    <submittedName>
        <fullName evidence="5">Gluconate 2-dehydrogenase</fullName>
        <ecNumber evidence="5">1.1.1.69</ecNumber>
    </submittedName>
</protein>
<dbReference type="EC" id="1.1.1.69" evidence="5"/>
<dbReference type="PRINTS" id="PR00080">
    <property type="entry name" value="SDRFAMILY"/>
</dbReference>
<dbReference type="PROSITE" id="PS00061">
    <property type="entry name" value="ADH_SHORT"/>
    <property type="match status" value="1"/>
</dbReference>
<reference evidence="5 6" key="1">
    <citation type="journal article" date="2015" name="G3 (Bethesda)">
        <title>Insights into Ongoing Evolution of the Hexachlorocyclohexane Catabolic Pathway from Comparative Genomics of Ten Sphingomonadaceae Strains.</title>
        <authorList>
            <person name="Pearce S.L."/>
            <person name="Oakeshott J.G."/>
            <person name="Pandey G."/>
        </authorList>
    </citation>
    <scope>NUCLEOTIDE SEQUENCE [LARGE SCALE GENOMIC DNA]</scope>
    <source>
        <strain evidence="5 6">LL01</strain>
    </source>
</reference>
<evidence type="ECO:0000256" key="4">
    <source>
        <dbReference type="ARBA" id="ARBA00051383"/>
    </source>
</evidence>
<dbReference type="Proteomes" id="UP000052232">
    <property type="component" value="Unassembled WGS sequence"/>
</dbReference>
<gene>
    <name evidence="5" type="ORF">V473_00645</name>
</gene>
<dbReference type="EMBL" id="JACT01000001">
    <property type="protein sequence ID" value="KMS56810.1"/>
    <property type="molecule type" value="Genomic_DNA"/>
</dbReference>
<evidence type="ECO:0000313" key="5">
    <source>
        <dbReference type="EMBL" id="KMS56810.1"/>
    </source>
</evidence>
<organism evidence="5 6">
    <name type="scientific">Sphingobium cupriresistens LL01</name>
    <dbReference type="NCBI Taxonomy" id="1420583"/>
    <lineage>
        <taxon>Bacteria</taxon>
        <taxon>Pseudomonadati</taxon>
        <taxon>Pseudomonadota</taxon>
        <taxon>Alphaproteobacteria</taxon>
        <taxon>Sphingomonadales</taxon>
        <taxon>Sphingomonadaceae</taxon>
        <taxon>Sphingobium</taxon>
    </lineage>
</organism>
<dbReference type="GO" id="GO:0008874">
    <property type="term" value="F:gluconate 5-dehydrogenase activity"/>
    <property type="evidence" value="ECO:0007669"/>
    <property type="project" value="UniProtKB-EC"/>
</dbReference>
<comment type="catalytic activity">
    <reaction evidence="4">
        <text>2,5-dichlorocyclohexa-2,5-dien-1,4-diol + NAD(+) = 2,5-dichlorohydroquinone + NADH + H(+)</text>
        <dbReference type="Rhea" id="RHEA:15741"/>
        <dbReference type="ChEBI" id="CHEBI:15378"/>
        <dbReference type="ChEBI" id="CHEBI:27545"/>
        <dbReference type="ChEBI" id="CHEBI:28975"/>
        <dbReference type="ChEBI" id="CHEBI:57540"/>
        <dbReference type="ChEBI" id="CHEBI:57945"/>
    </reaction>
</comment>
<sequence length="260" mass="26489">MTKILSGLFDLSGRVALVTGGSRGLGFQIACAIGEFGASIALVARKRAELDEAVALLAAKGIQAFAIDADLGASGAADTVVGKVLEQFGRIDILVNNAGATWGAPAEEFPLSGWNKIIDLNVTGLFLLTQAVAQRAFLPVGKGVVVNLASTEGLLGHHPSRLGTIAYNTAKGAVINMTRALAAEWGPRNIRVNALAPGFFPSKMTAATVDVHGAEMIAQTPLGKLGGETDLMGPAVLLASDAGGHITGQVIVIDGGATVI</sequence>
<dbReference type="SUPFAM" id="SSF51735">
    <property type="entry name" value="NAD(P)-binding Rossmann-fold domains"/>
    <property type="match status" value="1"/>
</dbReference>
<dbReference type="Pfam" id="PF13561">
    <property type="entry name" value="adh_short_C2"/>
    <property type="match status" value="1"/>
</dbReference>
<dbReference type="PRINTS" id="PR00081">
    <property type="entry name" value="GDHRDH"/>
</dbReference>
<evidence type="ECO:0000256" key="2">
    <source>
        <dbReference type="ARBA" id="ARBA00022857"/>
    </source>
</evidence>
<name>A0A0J8AQX1_9SPHN</name>
<dbReference type="InterPro" id="IPR020904">
    <property type="entry name" value="Sc_DH/Rdtase_CS"/>
</dbReference>
<accession>A0A0J8AQX1</accession>
<dbReference type="FunFam" id="3.40.50.720:FF:000084">
    <property type="entry name" value="Short-chain dehydrogenase reductase"/>
    <property type="match status" value="1"/>
</dbReference>
<dbReference type="PANTHER" id="PTHR43618:SF8">
    <property type="entry name" value="7ALPHA-HYDROXYSTEROID DEHYDROGENASE"/>
    <property type="match status" value="1"/>
</dbReference>
<dbReference type="PATRIC" id="fig|1420583.3.peg.122"/>
<comment type="similarity">
    <text evidence="1">Belongs to the short-chain dehydrogenases/reductases (SDR) family.</text>
</comment>
<keyword evidence="2" id="KW-0521">NADP</keyword>
<dbReference type="AlphaFoldDB" id="A0A0J8AQX1"/>
<keyword evidence="6" id="KW-1185">Reference proteome</keyword>
<dbReference type="NCBIfam" id="NF006070">
    <property type="entry name" value="PRK08213.1"/>
    <property type="match status" value="1"/>
</dbReference>
<dbReference type="RefSeq" id="WP_066599256.1">
    <property type="nucleotide sequence ID" value="NZ_KQ130434.1"/>
</dbReference>